<dbReference type="EMBL" id="JBDJPC010000029">
    <property type="protein sequence ID" value="KAL1487558.1"/>
    <property type="molecule type" value="Genomic_DNA"/>
</dbReference>
<gene>
    <name evidence="1" type="ORF">ABEB36_015777</name>
</gene>
<reference evidence="1 2" key="1">
    <citation type="submission" date="2024-05" db="EMBL/GenBank/DDBJ databases">
        <title>Genetic variation in Jamaican populations of the coffee berry borer (Hypothenemus hampei).</title>
        <authorList>
            <person name="Errbii M."/>
            <person name="Myrie A."/>
        </authorList>
    </citation>
    <scope>NUCLEOTIDE SEQUENCE [LARGE SCALE GENOMIC DNA]</scope>
    <source>
        <strain evidence="1">JA-Hopewell-2020-01-JO</strain>
        <tissue evidence="1">Whole body</tissue>
    </source>
</reference>
<organism evidence="1 2">
    <name type="scientific">Hypothenemus hampei</name>
    <name type="common">Coffee berry borer</name>
    <dbReference type="NCBI Taxonomy" id="57062"/>
    <lineage>
        <taxon>Eukaryota</taxon>
        <taxon>Metazoa</taxon>
        <taxon>Ecdysozoa</taxon>
        <taxon>Arthropoda</taxon>
        <taxon>Hexapoda</taxon>
        <taxon>Insecta</taxon>
        <taxon>Pterygota</taxon>
        <taxon>Neoptera</taxon>
        <taxon>Endopterygota</taxon>
        <taxon>Coleoptera</taxon>
        <taxon>Polyphaga</taxon>
        <taxon>Cucujiformia</taxon>
        <taxon>Curculionidae</taxon>
        <taxon>Scolytinae</taxon>
        <taxon>Hypothenemus</taxon>
    </lineage>
</organism>
<keyword evidence="2" id="KW-1185">Reference proteome</keyword>
<accession>A0ABD1DZ43</accession>
<comment type="caution">
    <text evidence="1">The sequence shown here is derived from an EMBL/GenBank/DDBJ whole genome shotgun (WGS) entry which is preliminary data.</text>
</comment>
<dbReference type="Proteomes" id="UP001566132">
    <property type="component" value="Unassembled WGS sequence"/>
</dbReference>
<dbReference type="AlphaFoldDB" id="A0ABD1DZ43"/>
<evidence type="ECO:0000313" key="2">
    <source>
        <dbReference type="Proteomes" id="UP001566132"/>
    </source>
</evidence>
<protein>
    <submittedName>
        <fullName evidence="1">Uncharacterized protein</fullName>
    </submittedName>
</protein>
<proteinExistence type="predicted"/>
<name>A0ABD1DZ43_HYPHA</name>
<sequence length="223" mass="25397">MESVFEKYSDSIVRCEYNNYLPISKLNLNNVNKRTVFKIDEGDRFLLVKNAKYDIYGKYIHKLDGQNYGANANVRLIDNFVAHLFSHIEVKKHNKLLDEIEYPGQASTVKGTVSFSLDNNGPTINSGFQSRFTGGGNFQAVDVKVPIYRGGFEITFTRNNDNDALYKWAVKKNDGTLDESTKPYDGKIVIEELLIRIPIIEYDDIAKVQLINELKNIISTKSI</sequence>
<evidence type="ECO:0000313" key="1">
    <source>
        <dbReference type="EMBL" id="KAL1487558.1"/>
    </source>
</evidence>